<accession>A0ABW0J0N8</accession>
<proteinExistence type="predicted"/>
<dbReference type="RefSeq" id="WP_377801156.1">
    <property type="nucleotide sequence ID" value="NZ_JBHSLW010000054.1"/>
</dbReference>
<comment type="caution">
    <text evidence="2">The sequence shown here is derived from an EMBL/GenBank/DDBJ whole genome shotgun (WGS) entry which is preliminary data.</text>
</comment>
<evidence type="ECO:0000313" key="3">
    <source>
        <dbReference type="Proteomes" id="UP001596053"/>
    </source>
</evidence>
<dbReference type="SUPFAM" id="SSF55729">
    <property type="entry name" value="Acyl-CoA N-acyltransferases (Nat)"/>
    <property type="match status" value="1"/>
</dbReference>
<dbReference type="InterPro" id="IPR038740">
    <property type="entry name" value="BioF2-like_GNAT_dom"/>
</dbReference>
<dbReference type="InterPro" id="IPR016181">
    <property type="entry name" value="Acyl_CoA_acyltransferase"/>
</dbReference>
<name>A0ABW0J0N8_9HYPH</name>
<dbReference type="Pfam" id="PF13480">
    <property type="entry name" value="Acetyltransf_6"/>
    <property type="match status" value="1"/>
</dbReference>
<organism evidence="2 3">
    <name type="scientific">Bosea eneae</name>
    <dbReference type="NCBI Taxonomy" id="151454"/>
    <lineage>
        <taxon>Bacteria</taxon>
        <taxon>Pseudomonadati</taxon>
        <taxon>Pseudomonadota</taxon>
        <taxon>Alphaproteobacteria</taxon>
        <taxon>Hyphomicrobiales</taxon>
        <taxon>Boseaceae</taxon>
        <taxon>Bosea</taxon>
    </lineage>
</organism>
<evidence type="ECO:0000313" key="2">
    <source>
        <dbReference type="EMBL" id="MFC5422925.1"/>
    </source>
</evidence>
<feature type="domain" description="BioF2-like acetyltransferase" evidence="1">
    <location>
        <begin position="199"/>
        <end position="346"/>
    </location>
</feature>
<sequence>MTLLERNVSAPADAPPMRLTPAVSDLKGVSLAIVEGRKAFLELRAEWDALFARAATPQQVFQSHVVLQHWMDHYLDKQHCPLIVTARRDERLSMVWPLVARRRFGIGIVELMGCPVAQFGDIVAEPGPELPAMVAAGRAALREHGVDLFEMRKVRADSTLARSEILTRAWKTDEQEAVFADLLRRVGPDNGPSTAYPARERSNHRRRLRRLSERGRVVLGMVAPGPEARDLALAAVAMKRATLRRHDVIAPTISDPRFAAFFGELAADAAGASPLRVATIHCAGETVGIDLALDCKGVTFGHVIAIHPDYERGGVGGLLIHHSFASAYARGSAKFDLLAPADPYKRDHADGSVIIDDYLLPLTARGRIASLFSPGFWRPWLKAAVRRLPPPVTRKLANWANSDKS</sequence>
<gene>
    <name evidence="2" type="ORF">ACFPOB_25575</name>
</gene>
<protein>
    <submittedName>
        <fullName evidence="2">GNAT family N-acetyltransferase</fullName>
    </submittedName>
</protein>
<reference evidence="3" key="1">
    <citation type="journal article" date="2019" name="Int. J. Syst. Evol. Microbiol.">
        <title>The Global Catalogue of Microorganisms (GCM) 10K type strain sequencing project: providing services to taxonomists for standard genome sequencing and annotation.</title>
        <authorList>
            <consortium name="The Broad Institute Genomics Platform"/>
            <consortium name="The Broad Institute Genome Sequencing Center for Infectious Disease"/>
            <person name="Wu L."/>
            <person name="Ma J."/>
        </authorList>
    </citation>
    <scope>NUCLEOTIDE SEQUENCE [LARGE SCALE GENOMIC DNA]</scope>
    <source>
        <strain evidence="3">NCAIM B.01391</strain>
    </source>
</reference>
<keyword evidence="3" id="KW-1185">Reference proteome</keyword>
<evidence type="ECO:0000259" key="1">
    <source>
        <dbReference type="Pfam" id="PF13480"/>
    </source>
</evidence>
<dbReference type="Proteomes" id="UP001596053">
    <property type="component" value="Unassembled WGS sequence"/>
</dbReference>
<dbReference type="EMBL" id="JBHSLW010000054">
    <property type="protein sequence ID" value="MFC5422925.1"/>
    <property type="molecule type" value="Genomic_DNA"/>
</dbReference>